<dbReference type="STRING" id="477245.TU94_16025"/>
<evidence type="ECO:0000256" key="2">
    <source>
        <dbReference type="SAM" id="Phobius"/>
    </source>
</evidence>
<proteinExistence type="predicted"/>
<dbReference type="KEGG" id="scw:TU94_16025"/>
<dbReference type="EMBL" id="CP010849">
    <property type="protein sequence ID" value="AJP02756.1"/>
    <property type="molecule type" value="Genomic_DNA"/>
</dbReference>
<feature type="region of interest" description="Disordered" evidence="1">
    <location>
        <begin position="1"/>
        <end position="21"/>
    </location>
</feature>
<sequence length="156" mass="16491">MTYAAPASGGTSGRALPSGRPPARTPDVFGPGVHAAAKWAVPVVLGLVYGYWAAANRRGGGPVTGWNLLFGFLTALAFMVLYAVVRAVAQRLGRTPHAALWAAFTGSAVGFLYRQSVAATLLKSCGIGLAVGLSLFLMLFYRYYTREEVEERPPAA</sequence>
<keyword evidence="2" id="KW-0812">Transmembrane</keyword>
<feature type="transmembrane region" description="Helical" evidence="2">
    <location>
        <begin position="36"/>
        <end position="54"/>
    </location>
</feature>
<organism evidence="3 4">
    <name type="scientific">Streptomyces cyaneogriseus subsp. noncyanogenus</name>
    <dbReference type="NCBI Taxonomy" id="477245"/>
    <lineage>
        <taxon>Bacteria</taxon>
        <taxon>Bacillati</taxon>
        <taxon>Actinomycetota</taxon>
        <taxon>Actinomycetes</taxon>
        <taxon>Kitasatosporales</taxon>
        <taxon>Streptomycetaceae</taxon>
        <taxon>Streptomyces</taxon>
    </lineage>
</organism>
<evidence type="ECO:0000256" key="1">
    <source>
        <dbReference type="SAM" id="MobiDB-lite"/>
    </source>
</evidence>
<evidence type="ECO:0000313" key="3">
    <source>
        <dbReference type="EMBL" id="AJP02756.1"/>
    </source>
</evidence>
<dbReference type="HOGENOM" id="CLU_118133_0_0_11"/>
<dbReference type="Proteomes" id="UP000032234">
    <property type="component" value="Chromosome"/>
</dbReference>
<protein>
    <submittedName>
        <fullName evidence="3">Membrane protein</fullName>
    </submittedName>
</protein>
<evidence type="ECO:0000313" key="4">
    <source>
        <dbReference type="Proteomes" id="UP000032234"/>
    </source>
</evidence>
<feature type="transmembrane region" description="Helical" evidence="2">
    <location>
        <begin position="66"/>
        <end position="85"/>
    </location>
</feature>
<reference evidence="3 4" key="1">
    <citation type="submission" date="2015-02" db="EMBL/GenBank/DDBJ databases">
        <title>Genome sequence of thermotolerant Streptomyces cyaneogriseus subsp. Noncyanogenus NMWT1, the producer of nematocidal antibiotics nemadectin.</title>
        <authorList>
            <person name="Wang H."/>
            <person name="Li C."/>
            <person name="Xiang W."/>
            <person name="Wang X."/>
        </authorList>
    </citation>
    <scope>NUCLEOTIDE SEQUENCE [LARGE SCALE GENOMIC DNA]</scope>
    <source>
        <strain evidence="3 4">NMWT 1</strain>
    </source>
</reference>
<gene>
    <name evidence="3" type="ORF">TU94_16025</name>
</gene>
<keyword evidence="2" id="KW-1133">Transmembrane helix</keyword>
<keyword evidence="2" id="KW-0472">Membrane</keyword>
<dbReference type="RefSeq" id="WP_044382588.1">
    <property type="nucleotide sequence ID" value="NZ_CP010849.1"/>
</dbReference>
<name>A0A0C5GEK1_9ACTN</name>
<dbReference type="PATRIC" id="fig|477245.3.peg.3394"/>
<feature type="transmembrane region" description="Helical" evidence="2">
    <location>
        <begin position="125"/>
        <end position="144"/>
    </location>
</feature>
<accession>A0A0C5GEK1</accession>
<dbReference type="AlphaFoldDB" id="A0A0C5GEK1"/>
<keyword evidence="4" id="KW-1185">Reference proteome</keyword>